<protein>
    <submittedName>
        <fullName evidence="1">PREDICTED: poly</fullName>
    </submittedName>
</protein>
<dbReference type="InParanoid" id="A0A5E4FG62"/>
<organism evidence="1 2">
    <name type="scientific">Prunus dulcis</name>
    <name type="common">Almond</name>
    <name type="synonym">Amygdalus dulcis</name>
    <dbReference type="NCBI Taxonomy" id="3755"/>
    <lineage>
        <taxon>Eukaryota</taxon>
        <taxon>Viridiplantae</taxon>
        <taxon>Streptophyta</taxon>
        <taxon>Embryophyta</taxon>
        <taxon>Tracheophyta</taxon>
        <taxon>Spermatophyta</taxon>
        <taxon>Magnoliopsida</taxon>
        <taxon>eudicotyledons</taxon>
        <taxon>Gunneridae</taxon>
        <taxon>Pentapetalae</taxon>
        <taxon>rosids</taxon>
        <taxon>fabids</taxon>
        <taxon>Rosales</taxon>
        <taxon>Rosaceae</taxon>
        <taxon>Amygdaloideae</taxon>
        <taxon>Amygdaleae</taxon>
        <taxon>Prunus</taxon>
    </lineage>
</organism>
<dbReference type="PANTHER" id="PTHR48434">
    <property type="entry name" value="(RAPE) HYPOTHETICAL PROTEIN"/>
    <property type="match status" value="1"/>
</dbReference>
<evidence type="ECO:0000313" key="2">
    <source>
        <dbReference type="Proteomes" id="UP000327085"/>
    </source>
</evidence>
<feature type="non-terminal residue" evidence="1">
    <location>
        <position position="106"/>
    </location>
</feature>
<accession>A0A5E4FG62</accession>
<dbReference type="EMBL" id="CABIKO010000084">
    <property type="protein sequence ID" value="VVA24608.1"/>
    <property type="molecule type" value="Genomic_DNA"/>
</dbReference>
<dbReference type="Gramene" id="VVA24608">
    <property type="protein sequence ID" value="VVA24608"/>
    <property type="gene ID" value="Prudul26B007093"/>
</dbReference>
<feature type="non-terminal residue" evidence="1">
    <location>
        <position position="1"/>
    </location>
</feature>
<dbReference type="AlphaFoldDB" id="A0A5E4FG62"/>
<dbReference type="Proteomes" id="UP000327085">
    <property type="component" value="Chromosome 4"/>
</dbReference>
<name>A0A5E4FG62_PRUDU</name>
<sequence>IIEMNDLDKHLIFPAKNYLRDNPHPLNKPRIFYETLLIETKSVNIVHLHRAENTNRVAFSKIQILNVISLEKWGPSPKRARRFIHLEIRPYSYNFWDYKKAWEYVL</sequence>
<evidence type="ECO:0000313" key="1">
    <source>
        <dbReference type="EMBL" id="VVA24608.1"/>
    </source>
</evidence>
<reference evidence="2" key="1">
    <citation type="journal article" date="2020" name="Plant J.">
        <title>Transposons played a major role in the diversification between the closely related almond and peach genomes: results from the almond genome sequence.</title>
        <authorList>
            <person name="Alioto T."/>
            <person name="Alexiou K.G."/>
            <person name="Bardil A."/>
            <person name="Barteri F."/>
            <person name="Castanera R."/>
            <person name="Cruz F."/>
            <person name="Dhingra A."/>
            <person name="Duval H."/>
            <person name="Fernandez I Marti A."/>
            <person name="Frias L."/>
            <person name="Galan B."/>
            <person name="Garcia J.L."/>
            <person name="Howad W."/>
            <person name="Gomez-Garrido J."/>
            <person name="Gut M."/>
            <person name="Julca I."/>
            <person name="Morata J."/>
            <person name="Puigdomenech P."/>
            <person name="Ribeca P."/>
            <person name="Rubio Cabetas M.J."/>
            <person name="Vlasova A."/>
            <person name="Wirthensohn M."/>
            <person name="Garcia-Mas J."/>
            <person name="Gabaldon T."/>
            <person name="Casacuberta J.M."/>
            <person name="Arus P."/>
        </authorList>
    </citation>
    <scope>NUCLEOTIDE SEQUENCE [LARGE SCALE GENOMIC DNA]</scope>
    <source>
        <strain evidence="2">cv. Texas</strain>
    </source>
</reference>
<dbReference type="PANTHER" id="PTHR48434:SF1">
    <property type="entry name" value="(RAPE) HYPOTHETICAL PROTEIN"/>
    <property type="match status" value="1"/>
</dbReference>
<dbReference type="OMA" id="YSIEYEF"/>
<gene>
    <name evidence="1" type="ORF">ALMOND_2B007093</name>
</gene>
<proteinExistence type="predicted"/>